<evidence type="ECO:0008006" key="4">
    <source>
        <dbReference type="Google" id="ProtNLM"/>
    </source>
</evidence>
<dbReference type="Proteomes" id="UP000054251">
    <property type="component" value="Unassembled WGS sequence"/>
</dbReference>
<evidence type="ECO:0000313" key="2">
    <source>
        <dbReference type="EMBL" id="KSA02378.1"/>
    </source>
</evidence>
<reference evidence="2 3" key="1">
    <citation type="submission" date="2015-11" db="EMBL/GenBank/DDBJ databases">
        <title>The genome of Debaryomyces fabryi.</title>
        <authorList>
            <person name="Tafer H."/>
            <person name="Lopandic K."/>
        </authorList>
    </citation>
    <scope>NUCLEOTIDE SEQUENCE [LARGE SCALE GENOMIC DNA]</scope>
    <source>
        <strain evidence="2 3">CBS 789</strain>
    </source>
</reference>
<name>A0A0V1Q225_9ASCO</name>
<evidence type="ECO:0000313" key="3">
    <source>
        <dbReference type="Proteomes" id="UP000054251"/>
    </source>
</evidence>
<feature type="compositionally biased region" description="Polar residues" evidence="1">
    <location>
        <begin position="701"/>
        <end position="716"/>
    </location>
</feature>
<feature type="region of interest" description="Disordered" evidence="1">
    <location>
        <begin position="502"/>
        <end position="649"/>
    </location>
</feature>
<feature type="compositionally biased region" description="Low complexity" evidence="1">
    <location>
        <begin position="195"/>
        <end position="213"/>
    </location>
</feature>
<feature type="region of interest" description="Disordered" evidence="1">
    <location>
        <begin position="762"/>
        <end position="887"/>
    </location>
</feature>
<dbReference type="GeneID" id="26838851"/>
<feature type="compositionally biased region" description="Low complexity" evidence="1">
    <location>
        <begin position="906"/>
        <end position="919"/>
    </location>
</feature>
<keyword evidence="3" id="KW-1185">Reference proteome</keyword>
<feature type="compositionally biased region" description="Polar residues" evidence="1">
    <location>
        <begin position="780"/>
        <end position="795"/>
    </location>
</feature>
<feature type="compositionally biased region" description="Basic and acidic residues" evidence="1">
    <location>
        <begin position="601"/>
        <end position="624"/>
    </location>
</feature>
<feature type="compositionally biased region" description="Polar residues" evidence="1">
    <location>
        <begin position="151"/>
        <end position="189"/>
    </location>
</feature>
<feature type="compositionally biased region" description="Polar residues" evidence="1">
    <location>
        <begin position="242"/>
        <end position="258"/>
    </location>
</feature>
<accession>A0A0V1Q225</accession>
<feature type="region of interest" description="Disordered" evidence="1">
    <location>
        <begin position="1"/>
        <end position="33"/>
    </location>
</feature>
<feature type="compositionally biased region" description="Low complexity" evidence="1">
    <location>
        <begin position="130"/>
        <end position="144"/>
    </location>
</feature>
<feature type="region of interest" description="Disordered" evidence="1">
    <location>
        <begin position="242"/>
        <end position="292"/>
    </location>
</feature>
<comment type="caution">
    <text evidence="2">The sequence shown here is derived from an EMBL/GenBank/DDBJ whole genome shotgun (WGS) entry which is preliminary data.</text>
</comment>
<feature type="region of interest" description="Disordered" evidence="1">
    <location>
        <begin position="353"/>
        <end position="381"/>
    </location>
</feature>
<feature type="compositionally biased region" description="Polar residues" evidence="1">
    <location>
        <begin position="920"/>
        <end position="938"/>
    </location>
</feature>
<feature type="compositionally biased region" description="Polar residues" evidence="1">
    <location>
        <begin position="98"/>
        <end position="108"/>
    </location>
</feature>
<feature type="compositionally biased region" description="Basic and acidic residues" evidence="1">
    <location>
        <begin position="537"/>
        <end position="548"/>
    </location>
</feature>
<dbReference type="EMBL" id="LMYN01000028">
    <property type="protein sequence ID" value="KSA02378.1"/>
    <property type="molecule type" value="Genomic_DNA"/>
</dbReference>
<feature type="region of interest" description="Disordered" evidence="1">
    <location>
        <begin position="81"/>
        <end position="216"/>
    </location>
</feature>
<feature type="compositionally biased region" description="Polar residues" evidence="1">
    <location>
        <begin position="512"/>
        <end position="530"/>
    </location>
</feature>
<protein>
    <recommendedName>
        <fullName evidence="4">Protein BNI4</fullName>
    </recommendedName>
</protein>
<feature type="region of interest" description="Disordered" evidence="1">
    <location>
        <begin position="906"/>
        <end position="942"/>
    </location>
</feature>
<organism evidence="2 3">
    <name type="scientific">Debaryomyces fabryi</name>
    <dbReference type="NCBI Taxonomy" id="58627"/>
    <lineage>
        <taxon>Eukaryota</taxon>
        <taxon>Fungi</taxon>
        <taxon>Dikarya</taxon>
        <taxon>Ascomycota</taxon>
        <taxon>Saccharomycotina</taxon>
        <taxon>Pichiomycetes</taxon>
        <taxon>Debaryomycetaceae</taxon>
        <taxon>Debaryomyces</taxon>
    </lineage>
</organism>
<proteinExistence type="predicted"/>
<gene>
    <name evidence="2" type="ORF">AC631_01842</name>
</gene>
<feature type="compositionally biased region" description="Basic and acidic residues" evidence="1">
    <location>
        <begin position="858"/>
        <end position="871"/>
    </location>
</feature>
<dbReference type="OrthoDB" id="5563016at2759"/>
<feature type="compositionally biased region" description="Basic and acidic residues" evidence="1">
    <location>
        <begin position="353"/>
        <end position="369"/>
    </location>
</feature>
<feature type="region of interest" description="Disordered" evidence="1">
    <location>
        <begin position="961"/>
        <end position="980"/>
    </location>
</feature>
<evidence type="ECO:0000256" key="1">
    <source>
        <dbReference type="SAM" id="MobiDB-lite"/>
    </source>
</evidence>
<dbReference type="RefSeq" id="XP_015468480.1">
    <property type="nucleotide sequence ID" value="XM_015610672.1"/>
</dbReference>
<sequence>MAENSFLQSSTRRNSMTSLSTANSYNTVSTTARSMSTEHLTNLDDKFTKKSIKKLPTSMLNPADKFHKTNTGTYYFPNGEIFRPRMTPSKRHRPGKITGSSRNNSMTKDPTAGYVLHYTPSSGTPEIPRSSSMVSMQSANSTSSPVPNAYVSKSSSFTNLRRSNKQNLAQSLRSNKIDTPTNINIQNLAPVSGQASTPHHAPSPTTSTLLSPPVQNTKSFQTNNVLRDSECIPEAFKISDNIYSGGQPNHPQVTNINHNRPVPASSDSNLSSLSNYNLNRSSSNTPQTSINTSIDIEEAPEGYVKCIKYENKNMADDVLQKTSSLESIKETELHRIEEVPRINVQKDEIPVDARPASDHQNESFERMQDPAKGYTSDNLHNLEPEHTMQDHYNETISDHAKQYSDENIKHFEESTLESIQKSHQACTPTPLHDEMIAKESSRDILPEPDRDLVEEVCQPAKSKEGISQLQDLEQGSEESDIIAEYSAESESDSESELLNKIPKPTLGMIDANDSSDFSQDDINCTHTQVDSDTEDLSTLHDMSEDKSRNNSPTKHTLVFEHSNSDDFKTPEGSPDVDDSELLNNTEKAKNVEELNNMNNEKFGDTKEGIVEPDKQSPDAQDVEKSAPYTASQSGSPGPESPKPKNFFDFHKDDAFDKFLNDDQVEVPPRGDVAVVGDKIRKHERSVSSISSFNSILHSEFESPSKSNGLFSKSPRQMSPRIPHNHSNSIERAFNTDIKNSGVEEKALPITPTKGHFLIEKSLPASPKDNSVSPDHASPNVGPSQLIVSDGSSSPAHVSEPGAVKIPTSNSMLLDSTIDKSGDGNSNKHPIKKGSMLDVVTADSNMLKRKPPSKAQEQISDKASLKPTDKIPKVKSFRNLSGGTKLKKSSSTANFKAFFKKLFPLPSANSSSSTSSESKSLQNPKISQTNISQDTSSFTKPKKLNKSKRSFSFANLKLAGFNNKSHGSANEPKITIEPQQDQKEARPILCVLDNEIIPQTESLTITKLPTIERDDSLFEDMFTNFDEDFNRANSTKSKVPANSINELFIKDDELTRDQIEDQQKRDNNQISDDIDEDETKSTSSDAFSMVNSDEIYIDDNIRYLQDELIWPIDNDEFTSIEDYSVLSRSGTVKTRLNPENNEEQGESTVETIVVDNEQLTSLFDNLSELQKRRLPIHLKHIGQFKDSKILEISIRKFESIPDLSNLGIVNRQLNSILKKKLGSSENKKVQFSNKISINETFSPDMYKRYNKSVTQYTLTGSMEINKIKNELNTYKCNEMLVHEHSQNNTHFFY</sequence>
<feature type="region of interest" description="Disordered" evidence="1">
    <location>
        <begin position="1060"/>
        <end position="1085"/>
    </location>
</feature>
<feature type="region of interest" description="Disordered" evidence="1">
    <location>
        <begin position="699"/>
        <end position="727"/>
    </location>
</feature>
<feature type="compositionally biased region" description="Low complexity" evidence="1">
    <location>
        <begin position="265"/>
        <end position="284"/>
    </location>
</feature>